<dbReference type="GO" id="GO:0003676">
    <property type="term" value="F:nucleic acid binding"/>
    <property type="evidence" value="ECO:0007669"/>
    <property type="project" value="InterPro"/>
</dbReference>
<reference evidence="2" key="1">
    <citation type="submission" date="2023-08" db="EMBL/GenBank/DDBJ databases">
        <title>Veillonella_parvula_DSM 2007_complete_genome_hifiasm_Zymo_Research_D6332.</title>
        <authorList>
            <person name="Damerum A."/>
        </authorList>
    </citation>
    <scope>NUCLEOTIDE SEQUENCE</scope>
    <source>
        <strain evidence="2">DSM 2007</strain>
    </source>
</reference>
<name>A0AB38YR47_VEIPA</name>
<dbReference type="InterPro" id="IPR036397">
    <property type="entry name" value="RNaseH_sf"/>
</dbReference>
<dbReference type="GO" id="GO:0015074">
    <property type="term" value="P:DNA integration"/>
    <property type="evidence" value="ECO:0007669"/>
    <property type="project" value="InterPro"/>
</dbReference>
<dbReference type="GO" id="GO:0004803">
    <property type="term" value="F:transposase activity"/>
    <property type="evidence" value="ECO:0007669"/>
    <property type="project" value="TreeGrafter"/>
</dbReference>
<dbReference type="EMBL" id="CP133463">
    <property type="protein sequence ID" value="WMS20365.1"/>
    <property type="molecule type" value="Genomic_DNA"/>
</dbReference>
<dbReference type="GO" id="GO:0005829">
    <property type="term" value="C:cytosol"/>
    <property type="evidence" value="ECO:0007669"/>
    <property type="project" value="TreeGrafter"/>
</dbReference>
<evidence type="ECO:0000259" key="1">
    <source>
        <dbReference type="PROSITE" id="PS50994"/>
    </source>
</evidence>
<dbReference type="InterPro" id="IPR001584">
    <property type="entry name" value="Integrase_cat-core"/>
</dbReference>
<accession>A0AB38YR47</accession>
<organism evidence="2 3">
    <name type="scientific">Veillonella parvula</name>
    <name type="common">Staphylococcus parvulus</name>
    <dbReference type="NCBI Taxonomy" id="29466"/>
    <lineage>
        <taxon>Bacteria</taxon>
        <taxon>Bacillati</taxon>
        <taxon>Bacillota</taxon>
        <taxon>Negativicutes</taxon>
        <taxon>Veillonellales</taxon>
        <taxon>Veillonellaceae</taxon>
        <taxon>Veillonella</taxon>
    </lineage>
</organism>
<sequence>MVCTKTLYNYLHQGLLWVKAINLPLVTRRSLRKSVSSKYKRELGKSIELRDTTIEPQEEFGHWEIATIRRAKGKTDDVLLISLIERKSRLYVALRCPSARAGDVKETLETWLSTFRNNVELGLLCKTITADNGLEFAHTSDLKDEILSIYFARPYSAWERGSNERHNGLLRRFIPKGKQIENISEHTLHRTLHWCNNLSREILHYKTPQKVFLGEVNKIMDLHTVQFHIAI</sequence>
<dbReference type="Proteomes" id="UP001228955">
    <property type="component" value="Chromosome"/>
</dbReference>
<dbReference type="PANTHER" id="PTHR10948:SF23">
    <property type="entry name" value="TRANSPOSASE INSI FOR INSERTION SEQUENCE ELEMENT IS30A-RELATED"/>
    <property type="match status" value="1"/>
</dbReference>
<dbReference type="GO" id="GO:0032196">
    <property type="term" value="P:transposition"/>
    <property type="evidence" value="ECO:0007669"/>
    <property type="project" value="TreeGrafter"/>
</dbReference>
<dbReference type="RefSeq" id="WP_004696306.1">
    <property type="nucleotide sequence ID" value="NZ_CP133463.1"/>
</dbReference>
<dbReference type="PROSITE" id="PS50994">
    <property type="entry name" value="INTEGRASE"/>
    <property type="match status" value="1"/>
</dbReference>
<dbReference type="SUPFAM" id="SSF53098">
    <property type="entry name" value="Ribonuclease H-like"/>
    <property type="match status" value="1"/>
</dbReference>
<gene>
    <name evidence="2" type="ORF">RDV51_03245</name>
</gene>
<dbReference type="InterPro" id="IPR053392">
    <property type="entry name" value="Transposase_IS30-like"/>
</dbReference>
<dbReference type="PANTHER" id="PTHR10948">
    <property type="entry name" value="TRANSPOSASE"/>
    <property type="match status" value="1"/>
</dbReference>
<dbReference type="InterPro" id="IPR051917">
    <property type="entry name" value="Transposase-Integrase"/>
</dbReference>
<evidence type="ECO:0000313" key="2">
    <source>
        <dbReference type="EMBL" id="WMS20365.1"/>
    </source>
</evidence>
<dbReference type="Gene3D" id="3.30.420.10">
    <property type="entry name" value="Ribonuclease H-like superfamily/Ribonuclease H"/>
    <property type="match status" value="1"/>
</dbReference>
<dbReference type="InterPro" id="IPR012337">
    <property type="entry name" value="RNaseH-like_sf"/>
</dbReference>
<feature type="domain" description="Integrase catalytic" evidence="1">
    <location>
        <begin position="52"/>
        <end position="216"/>
    </location>
</feature>
<proteinExistence type="predicted"/>
<evidence type="ECO:0000313" key="3">
    <source>
        <dbReference type="Proteomes" id="UP001228955"/>
    </source>
</evidence>
<dbReference type="AlphaFoldDB" id="A0AB38YR47"/>
<dbReference type="NCBIfam" id="NF033563">
    <property type="entry name" value="transpos_IS30"/>
    <property type="match status" value="1"/>
</dbReference>
<protein>
    <submittedName>
        <fullName evidence="2">IS30 family transposase</fullName>
    </submittedName>
</protein>